<evidence type="ECO:0000256" key="1">
    <source>
        <dbReference type="ARBA" id="ARBA00005061"/>
    </source>
</evidence>
<dbReference type="InterPro" id="IPR007115">
    <property type="entry name" value="6-PTP_synth/QueD"/>
</dbReference>
<feature type="binding site" evidence="10">
    <location>
        <position position="26"/>
    </location>
    <ligand>
        <name>Zn(2+)</name>
        <dbReference type="ChEBI" id="CHEBI:29105"/>
    </ligand>
</feature>
<dbReference type="PANTHER" id="PTHR12589:SF7">
    <property type="entry name" value="6-PYRUVOYL TETRAHYDROBIOPTERIN SYNTHASE"/>
    <property type="match status" value="1"/>
</dbReference>
<evidence type="ECO:0000256" key="8">
    <source>
        <dbReference type="PIRNR" id="PIRNR006113"/>
    </source>
</evidence>
<evidence type="ECO:0000256" key="2">
    <source>
        <dbReference type="ARBA" id="ARBA00008900"/>
    </source>
</evidence>
<evidence type="ECO:0000313" key="12">
    <source>
        <dbReference type="Proteomes" id="UP000514752"/>
    </source>
</evidence>
<dbReference type="GO" id="GO:0070497">
    <property type="term" value="F:6-carboxytetrahydropterin synthase activity"/>
    <property type="evidence" value="ECO:0007669"/>
    <property type="project" value="UniProtKB-EC"/>
</dbReference>
<proteinExistence type="inferred from homology"/>
<feature type="active site" description="Charge relay system" evidence="9">
    <location>
        <position position="70"/>
    </location>
</feature>
<organism evidence="11 12">
    <name type="scientific">Neisseria shayeganii</name>
    <dbReference type="NCBI Taxonomy" id="607712"/>
    <lineage>
        <taxon>Bacteria</taxon>
        <taxon>Pseudomonadati</taxon>
        <taxon>Pseudomonadota</taxon>
        <taxon>Betaproteobacteria</taxon>
        <taxon>Neisseriales</taxon>
        <taxon>Neisseriaceae</taxon>
        <taxon>Neisseria</taxon>
    </lineage>
</organism>
<comment type="pathway">
    <text evidence="1 8">Purine metabolism; 7-cyano-7-deazaguanine biosynthesis.</text>
</comment>
<evidence type="ECO:0000256" key="6">
    <source>
        <dbReference type="ARBA" id="ARBA00023239"/>
    </source>
</evidence>
<evidence type="ECO:0000256" key="7">
    <source>
        <dbReference type="ARBA" id="ARBA00048807"/>
    </source>
</evidence>
<dbReference type="NCBIfam" id="TIGR03367">
    <property type="entry name" value="queuosine_QueD"/>
    <property type="match status" value="1"/>
</dbReference>
<keyword evidence="5 8" id="KW-0862">Zinc</keyword>
<evidence type="ECO:0000256" key="3">
    <source>
        <dbReference type="ARBA" id="ARBA00018141"/>
    </source>
</evidence>
<protein>
    <recommendedName>
        <fullName evidence="3 8">6-carboxy-5,6,7,8-tetrahydropterin synthase</fullName>
        <ecNumber evidence="8">4.-.-.-</ecNumber>
    </recommendedName>
</protein>
<evidence type="ECO:0000313" key="11">
    <source>
        <dbReference type="EMBL" id="QMT39474.1"/>
    </source>
</evidence>
<keyword evidence="6 8" id="KW-0456">Lyase</keyword>
<feature type="binding site" evidence="10">
    <location>
        <position position="13"/>
    </location>
    <ligand>
        <name>Zn(2+)</name>
        <dbReference type="ChEBI" id="CHEBI:29105"/>
    </ligand>
</feature>
<dbReference type="SUPFAM" id="SSF55620">
    <property type="entry name" value="Tetrahydrobiopterin biosynthesis enzymes-like"/>
    <property type="match status" value="1"/>
</dbReference>
<keyword evidence="4 8" id="KW-0479">Metal-binding</keyword>
<keyword evidence="8" id="KW-0671">Queuosine biosynthesis</keyword>
<dbReference type="UniPathway" id="UPA00391"/>
<comment type="similarity">
    <text evidence="2 8">Belongs to the PTPS family. QueD subfamily.</text>
</comment>
<dbReference type="InterPro" id="IPR038418">
    <property type="entry name" value="6-PTP_synth/QueD_sf"/>
</dbReference>
<accession>A0A7D7NDX4</accession>
<dbReference type="PIRSF" id="PIRSF006113">
    <property type="entry name" value="PTP_synth"/>
    <property type="match status" value="1"/>
</dbReference>
<evidence type="ECO:0000256" key="5">
    <source>
        <dbReference type="ARBA" id="ARBA00022833"/>
    </source>
</evidence>
<name>A0A7D7NDX4_9NEIS</name>
<feature type="active site" description="Proton acceptor" evidence="9">
    <location>
        <position position="22"/>
    </location>
</feature>
<feature type="active site" description="Charge relay system" evidence="9">
    <location>
        <position position="129"/>
    </location>
</feature>
<dbReference type="Pfam" id="PF01242">
    <property type="entry name" value="PTPS"/>
    <property type="match status" value="1"/>
</dbReference>
<gene>
    <name evidence="11" type="primary">queD</name>
    <name evidence="11" type="ORF">H3L94_06200</name>
</gene>
<dbReference type="AlphaFoldDB" id="A0A7D7NDX4"/>
<dbReference type="PANTHER" id="PTHR12589">
    <property type="entry name" value="PYRUVOYL TETRAHYDROBIOPTERIN SYNTHASE"/>
    <property type="match status" value="1"/>
</dbReference>
<dbReference type="Gene3D" id="3.30.479.10">
    <property type="entry name" value="6-pyruvoyl tetrahydropterin synthase/QueD"/>
    <property type="match status" value="1"/>
</dbReference>
<reference evidence="11 12" key="1">
    <citation type="submission" date="2020-07" db="EMBL/GenBank/DDBJ databases">
        <title>Genomic diversity of species in the Neisseriaceae family.</title>
        <authorList>
            <person name="Vincent A.T."/>
            <person name="Bernet E."/>
            <person name="Veyrier F.J."/>
        </authorList>
    </citation>
    <scope>NUCLEOTIDE SEQUENCE [LARGE SCALE GENOMIC DNA]</scope>
    <source>
        <strain evidence="11 12">DSM 22244</strain>
    </source>
</reference>
<dbReference type="Proteomes" id="UP000514752">
    <property type="component" value="Chromosome"/>
</dbReference>
<dbReference type="EMBL" id="CP059567">
    <property type="protein sequence ID" value="QMT39474.1"/>
    <property type="molecule type" value="Genomic_DNA"/>
</dbReference>
<sequence length="142" mass="15891">MKISKIFEFDAAHMLDTHDGKCCNLHGHTYRLEVTLSGSLLQGGPKDGMVCDFADLKSSVQQWVLSRFDHAFLYDSRNPHEAELGRLLEGWGRKTLALPCRTTAENLAVHIFENLCQHKLPVSAVKLWETPSSCVEYTGDSA</sequence>
<comment type="cofactor">
    <cofactor evidence="8 10">
        <name>Zn(2+)</name>
        <dbReference type="ChEBI" id="CHEBI:29105"/>
    </cofactor>
    <text evidence="8 10">Binds 1 zinc ion per subunit.</text>
</comment>
<evidence type="ECO:0000256" key="10">
    <source>
        <dbReference type="PIRSR" id="PIRSR006113-2"/>
    </source>
</evidence>
<evidence type="ECO:0000256" key="4">
    <source>
        <dbReference type="ARBA" id="ARBA00022723"/>
    </source>
</evidence>
<feature type="binding site" evidence="10">
    <location>
        <position position="28"/>
    </location>
    <ligand>
        <name>Zn(2+)</name>
        <dbReference type="ChEBI" id="CHEBI:29105"/>
    </ligand>
</feature>
<comment type="catalytic activity">
    <reaction evidence="7 8">
        <text>7,8-dihydroneopterin 3'-triphosphate + H2O = 6-carboxy-5,6,7,8-tetrahydropterin + triphosphate + acetaldehyde + 2 H(+)</text>
        <dbReference type="Rhea" id="RHEA:27966"/>
        <dbReference type="ChEBI" id="CHEBI:15343"/>
        <dbReference type="ChEBI" id="CHEBI:15377"/>
        <dbReference type="ChEBI" id="CHEBI:15378"/>
        <dbReference type="ChEBI" id="CHEBI:18036"/>
        <dbReference type="ChEBI" id="CHEBI:58462"/>
        <dbReference type="ChEBI" id="CHEBI:61032"/>
        <dbReference type="EC" id="4.1.2.50"/>
    </reaction>
</comment>
<dbReference type="KEGG" id="nsg:H3L94_06200"/>
<dbReference type="GO" id="GO:0046872">
    <property type="term" value="F:metal ion binding"/>
    <property type="evidence" value="ECO:0007669"/>
    <property type="project" value="UniProtKB-KW"/>
</dbReference>
<dbReference type="EC" id="4.-.-.-" evidence="8"/>
<dbReference type="RefSeq" id="WP_182121307.1">
    <property type="nucleotide sequence ID" value="NZ_CP059567.1"/>
</dbReference>
<dbReference type="GO" id="GO:0008616">
    <property type="term" value="P:tRNA queuosine(34) biosynthetic process"/>
    <property type="evidence" value="ECO:0007669"/>
    <property type="project" value="UniProtKB-KW"/>
</dbReference>
<evidence type="ECO:0000256" key="9">
    <source>
        <dbReference type="PIRSR" id="PIRSR006113-1"/>
    </source>
</evidence>